<dbReference type="SUPFAM" id="SSF50891">
    <property type="entry name" value="Cyclophilin-like"/>
    <property type="match status" value="1"/>
</dbReference>
<dbReference type="InterPro" id="IPR029000">
    <property type="entry name" value="Cyclophilin-like_dom_sf"/>
</dbReference>
<comment type="catalytic activity">
    <reaction evidence="1">
        <text>[protein]-peptidylproline (omega=180) = [protein]-peptidylproline (omega=0)</text>
        <dbReference type="Rhea" id="RHEA:16237"/>
        <dbReference type="Rhea" id="RHEA-COMP:10747"/>
        <dbReference type="Rhea" id="RHEA-COMP:10748"/>
        <dbReference type="ChEBI" id="CHEBI:83833"/>
        <dbReference type="ChEBI" id="CHEBI:83834"/>
        <dbReference type="EC" id="5.2.1.8"/>
    </reaction>
</comment>
<proteinExistence type="predicted"/>
<evidence type="ECO:0000256" key="3">
    <source>
        <dbReference type="ARBA" id="ARBA00022729"/>
    </source>
</evidence>
<keyword evidence="3" id="KW-0732">Signal</keyword>
<dbReference type="EC" id="5.2.1.8" evidence="2"/>
<evidence type="ECO:0000256" key="1">
    <source>
        <dbReference type="ARBA" id="ARBA00000971"/>
    </source>
</evidence>
<dbReference type="GO" id="GO:0003755">
    <property type="term" value="F:peptidyl-prolyl cis-trans isomerase activity"/>
    <property type="evidence" value="ECO:0007669"/>
    <property type="project" value="UniProtKB-KW"/>
</dbReference>
<dbReference type="InterPro" id="IPR020892">
    <property type="entry name" value="Cyclophilin-type_PPIase_CS"/>
</dbReference>
<gene>
    <name evidence="8" type="ORF">KP79_PYT04046</name>
</gene>
<evidence type="ECO:0000256" key="2">
    <source>
        <dbReference type="ARBA" id="ARBA00013194"/>
    </source>
</evidence>
<dbReference type="PRINTS" id="PR00153">
    <property type="entry name" value="CSAPPISMRASE"/>
</dbReference>
<reference evidence="8 9" key="1">
    <citation type="journal article" date="2017" name="Nat. Ecol. Evol.">
        <title>Scallop genome provides insights into evolution of bilaterian karyotype and development.</title>
        <authorList>
            <person name="Wang S."/>
            <person name="Zhang J."/>
            <person name="Jiao W."/>
            <person name="Li J."/>
            <person name="Xun X."/>
            <person name="Sun Y."/>
            <person name="Guo X."/>
            <person name="Huan P."/>
            <person name="Dong B."/>
            <person name="Zhang L."/>
            <person name="Hu X."/>
            <person name="Sun X."/>
            <person name="Wang J."/>
            <person name="Zhao C."/>
            <person name="Wang Y."/>
            <person name="Wang D."/>
            <person name="Huang X."/>
            <person name="Wang R."/>
            <person name="Lv J."/>
            <person name="Li Y."/>
            <person name="Zhang Z."/>
            <person name="Liu B."/>
            <person name="Lu W."/>
            <person name="Hui Y."/>
            <person name="Liang J."/>
            <person name="Zhou Z."/>
            <person name="Hou R."/>
            <person name="Li X."/>
            <person name="Liu Y."/>
            <person name="Li H."/>
            <person name="Ning X."/>
            <person name="Lin Y."/>
            <person name="Zhao L."/>
            <person name="Xing Q."/>
            <person name="Dou J."/>
            <person name="Li Y."/>
            <person name="Mao J."/>
            <person name="Guo H."/>
            <person name="Dou H."/>
            <person name="Li T."/>
            <person name="Mu C."/>
            <person name="Jiang W."/>
            <person name="Fu Q."/>
            <person name="Fu X."/>
            <person name="Miao Y."/>
            <person name="Liu J."/>
            <person name="Yu Q."/>
            <person name="Li R."/>
            <person name="Liao H."/>
            <person name="Li X."/>
            <person name="Kong Y."/>
            <person name="Jiang Z."/>
            <person name="Chourrout D."/>
            <person name="Li R."/>
            <person name="Bao Z."/>
        </authorList>
    </citation>
    <scope>NUCLEOTIDE SEQUENCE [LARGE SCALE GENOMIC DNA]</scope>
    <source>
        <strain evidence="8 9">PY_sf001</strain>
    </source>
</reference>
<evidence type="ECO:0000313" key="9">
    <source>
        <dbReference type="Proteomes" id="UP000242188"/>
    </source>
</evidence>
<dbReference type="PROSITE" id="PS00170">
    <property type="entry name" value="CSA_PPIASE_1"/>
    <property type="match status" value="1"/>
</dbReference>
<dbReference type="STRING" id="6573.A0A210QV27"/>
<dbReference type="PANTHER" id="PTHR11071:SF561">
    <property type="entry name" value="PEPTIDYL-PROLYL CIS-TRANS ISOMERASE D-RELATED"/>
    <property type="match status" value="1"/>
</dbReference>
<evidence type="ECO:0000313" key="8">
    <source>
        <dbReference type="EMBL" id="OWF52581.1"/>
    </source>
</evidence>
<keyword evidence="5 8" id="KW-0413">Isomerase</keyword>
<evidence type="ECO:0000256" key="5">
    <source>
        <dbReference type="ARBA" id="ARBA00023235"/>
    </source>
</evidence>
<feature type="region of interest" description="Disordered" evidence="6">
    <location>
        <begin position="201"/>
        <end position="227"/>
    </location>
</feature>
<dbReference type="PROSITE" id="PS50072">
    <property type="entry name" value="CSA_PPIASE_2"/>
    <property type="match status" value="1"/>
</dbReference>
<keyword evidence="9" id="KW-1185">Reference proteome</keyword>
<comment type="caution">
    <text evidence="8">The sequence shown here is derived from an EMBL/GenBank/DDBJ whole genome shotgun (WGS) entry which is preliminary data.</text>
</comment>
<dbReference type="FunFam" id="2.40.100.10:FF:000001">
    <property type="entry name" value="Peptidyl-prolyl cis-trans isomerase"/>
    <property type="match status" value="1"/>
</dbReference>
<keyword evidence="4" id="KW-0697">Rotamase</keyword>
<evidence type="ECO:0000256" key="4">
    <source>
        <dbReference type="ARBA" id="ARBA00023110"/>
    </source>
</evidence>
<dbReference type="Proteomes" id="UP000242188">
    <property type="component" value="Unassembled WGS sequence"/>
</dbReference>
<dbReference type="InterPro" id="IPR002130">
    <property type="entry name" value="Cyclophilin-type_PPIase_dom"/>
</dbReference>
<dbReference type="Gene3D" id="2.40.100.10">
    <property type="entry name" value="Cyclophilin-like"/>
    <property type="match status" value="1"/>
</dbReference>
<dbReference type="Pfam" id="PF00160">
    <property type="entry name" value="Pro_isomerase"/>
    <property type="match status" value="1"/>
</dbReference>
<dbReference type="GO" id="GO:0005737">
    <property type="term" value="C:cytoplasm"/>
    <property type="evidence" value="ECO:0007669"/>
    <property type="project" value="TreeGrafter"/>
</dbReference>
<organism evidence="8 9">
    <name type="scientific">Mizuhopecten yessoensis</name>
    <name type="common">Japanese scallop</name>
    <name type="synonym">Patinopecten yessoensis</name>
    <dbReference type="NCBI Taxonomy" id="6573"/>
    <lineage>
        <taxon>Eukaryota</taxon>
        <taxon>Metazoa</taxon>
        <taxon>Spiralia</taxon>
        <taxon>Lophotrochozoa</taxon>
        <taxon>Mollusca</taxon>
        <taxon>Bivalvia</taxon>
        <taxon>Autobranchia</taxon>
        <taxon>Pteriomorphia</taxon>
        <taxon>Pectinida</taxon>
        <taxon>Pectinoidea</taxon>
        <taxon>Pectinidae</taxon>
        <taxon>Mizuhopecten</taxon>
    </lineage>
</organism>
<dbReference type="PANTHER" id="PTHR11071">
    <property type="entry name" value="PEPTIDYL-PROLYL CIS-TRANS ISOMERASE"/>
    <property type="match status" value="1"/>
</dbReference>
<protein>
    <recommendedName>
        <fullName evidence="2">peptidylprolyl isomerase</fullName>
        <ecNumber evidence="2">5.2.1.8</ecNumber>
    </recommendedName>
</protein>
<dbReference type="GO" id="GO:0006457">
    <property type="term" value="P:protein folding"/>
    <property type="evidence" value="ECO:0007669"/>
    <property type="project" value="InterPro"/>
</dbReference>
<name>A0A210QV27_MIZYE</name>
<evidence type="ECO:0000256" key="6">
    <source>
        <dbReference type="SAM" id="MobiDB-lite"/>
    </source>
</evidence>
<dbReference type="GO" id="GO:0016018">
    <property type="term" value="F:cyclosporin A binding"/>
    <property type="evidence" value="ECO:0007669"/>
    <property type="project" value="TreeGrafter"/>
</dbReference>
<feature type="domain" description="PPIase cyclophilin-type" evidence="7">
    <location>
        <begin position="239"/>
        <end position="397"/>
    </location>
</feature>
<evidence type="ECO:0000259" key="7">
    <source>
        <dbReference type="PROSITE" id="PS50072"/>
    </source>
</evidence>
<dbReference type="EMBL" id="NEDP02001728">
    <property type="protein sequence ID" value="OWF52581.1"/>
    <property type="molecule type" value="Genomic_DNA"/>
</dbReference>
<dbReference type="AlphaFoldDB" id="A0A210QV27"/>
<sequence length="409" mass="43145">MAFPLQHGLVLFPFKIELFQMGMEFFLAKTLVSLVGLNGGSPFPTVAFTGQNGALVVRNGAVPVQNRIFPVPSPVIPIGTDLLRSPTTGPFQPIGTIRGQAGTMFRQTSPVRGQMGSNSGRGDIMFGQPITESIGHTTANNGQSQIFSSQASTLQGLPGAFSGQSGVNNVQSQVFPSQIGTFPGLDSALPRQFETTDSWLGTHEQSSSNGIQTGSSPVQTNSVPTQSPANHFTNRSLCYFNISIGGKHVGQILIYLFDDVVPITTANFRALCTGEKGYGYAGSTFHRVIPGFMIQGGDFTTGDGTGGYSIYGGLFKDENFILKHSKAGVVAMANSGPDTNGSQFAITMDEASYLDGKHVVFGEVVQGMDVARMIESVGSAEGDVDLANRVVITQSGEAYIGTQSSSISQ</sequence>
<accession>A0A210QV27</accession>